<evidence type="ECO:0008006" key="3">
    <source>
        <dbReference type="Google" id="ProtNLM"/>
    </source>
</evidence>
<protein>
    <recommendedName>
        <fullName evidence="3">DUF192 domain-containing protein</fullName>
    </recommendedName>
</protein>
<dbReference type="Gene3D" id="2.60.120.1140">
    <property type="entry name" value="Protein of unknown function DUF192"/>
    <property type="match status" value="1"/>
</dbReference>
<evidence type="ECO:0000313" key="1">
    <source>
        <dbReference type="EMBL" id="OHA60454.1"/>
    </source>
</evidence>
<gene>
    <name evidence="1" type="ORF">A2569_01305</name>
</gene>
<dbReference type="Proteomes" id="UP000177090">
    <property type="component" value="Unassembled WGS sequence"/>
</dbReference>
<proteinExistence type="predicted"/>
<dbReference type="AlphaFoldDB" id="A0A1G2QII8"/>
<dbReference type="InterPro" id="IPR038695">
    <property type="entry name" value="Saro_0823-like_sf"/>
</dbReference>
<organism evidence="1 2">
    <name type="scientific">Candidatus Vogelbacteria bacterium RIFOXYD1_FULL_51_18</name>
    <dbReference type="NCBI Taxonomy" id="1802440"/>
    <lineage>
        <taxon>Bacteria</taxon>
        <taxon>Candidatus Vogeliibacteriota</taxon>
    </lineage>
</organism>
<reference evidence="1 2" key="1">
    <citation type="journal article" date="2016" name="Nat. Commun.">
        <title>Thousands of microbial genomes shed light on interconnected biogeochemical processes in an aquifer system.</title>
        <authorList>
            <person name="Anantharaman K."/>
            <person name="Brown C.T."/>
            <person name="Hug L.A."/>
            <person name="Sharon I."/>
            <person name="Castelle C.J."/>
            <person name="Probst A.J."/>
            <person name="Thomas B.C."/>
            <person name="Singh A."/>
            <person name="Wilkins M.J."/>
            <person name="Karaoz U."/>
            <person name="Brodie E.L."/>
            <person name="Williams K.H."/>
            <person name="Hubbard S.S."/>
            <person name="Banfield J.F."/>
        </authorList>
    </citation>
    <scope>NUCLEOTIDE SEQUENCE [LARGE SCALE GENOMIC DNA]</scope>
</reference>
<dbReference type="EMBL" id="MHTL01000013">
    <property type="protein sequence ID" value="OHA60454.1"/>
    <property type="molecule type" value="Genomic_DNA"/>
</dbReference>
<evidence type="ECO:0000313" key="2">
    <source>
        <dbReference type="Proteomes" id="UP000177090"/>
    </source>
</evidence>
<dbReference type="PANTHER" id="PTHR37953:SF1">
    <property type="entry name" value="UPF0127 PROTEIN MJ1496"/>
    <property type="match status" value="1"/>
</dbReference>
<comment type="caution">
    <text evidence="1">The sequence shown here is derived from an EMBL/GenBank/DDBJ whole genome shotgun (WGS) entry which is preliminary data.</text>
</comment>
<name>A0A1G2QII8_9BACT</name>
<dbReference type="Pfam" id="PF02643">
    <property type="entry name" value="DUF192"/>
    <property type="match status" value="1"/>
</dbReference>
<dbReference type="PANTHER" id="PTHR37953">
    <property type="entry name" value="UPF0127 PROTEIN MJ1496"/>
    <property type="match status" value="1"/>
</dbReference>
<sequence length="140" mass="15266">MVLPRLACFVIIALALGALGLLIEVGLPEGSPTSGNDWSRTSVMGYRVKIADSLAERAQGLSGTAVLAPDEGMLFIFERAGMYGFWMKDMNYPIDIIWLNDELQPVGATKNISPDTFPAVFYPPVPVRYVLEISSTKSPQ</sequence>
<dbReference type="STRING" id="1802440.A2569_01305"/>
<accession>A0A1G2QII8</accession>
<dbReference type="InterPro" id="IPR003795">
    <property type="entry name" value="DUF192"/>
</dbReference>